<evidence type="ECO:0000256" key="4">
    <source>
        <dbReference type="SAM" id="MobiDB-lite"/>
    </source>
</evidence>
<dbReference type="AlphaFoldDB" id="A0A4D9CRJ0"/>
<gene>
    <name evidence="6" type="ORF">NSK_007108</name>
</gene>
<dbReference type="Pfam" id="PF18055">
    <property type="entry name" value="RPN6_N"/>
    <property type="match status" value="1"/>
</dbReference>
<dbReference type="InterPro" id="IPR011990">
    <property type="entry name" value="TPR-like_helical_dom_sf"/>
</dbReference>
<comment type="caution">
    <text evidence="6">The sequence shown here is derived from an EMBL/GenBank/DDBJ whole genome shotgun (WGS) entry which is preliminary data.</text>
</comment>
<organism evidence="6 7">
    <name type="scientific">Nannochloropsis salina CCMP1776</name>
    <dbReference type="NCBI Taxonomy" id="1027361"/>
    <lineage>
        <taxon>Eukaryota</taxon>
        <taxon>Sar</taxon>
        <taxon>Stramenopiles</taxon>
        <taxon>Ochrophyta</taxon>
        <taxon>Eustigmatophyceae</taxon>
        <taxon>Eustigmatales</taxon>
        <taxon>Monodopsidaceae</taxon>
        <taxon>Microchloropsis</taxon>
        <taxon>Microchloropsis salina</taxon>
    </lineage>
</organism>
<feature type="domain" description="PCI" evidence="5">
    <location>
        <begin position="261"/>
        <end position="428"/>
    </location>
</feature>
<evidence type="ECO:0000256" key="2">
    <source>
        <dbReference type="ARBA" id="ARBA00022942"/>
    </source>
</evidence>
<dbReference type="PANTHER" id="PTHR10678">
    <property type="entry name" value="26S PROTEASOME NON-ATPASE REGULATORY SUBUNIT 11/COP9 SIGNALOSOME COMPLEX SUBUNIT 2"/>
    <property type="match status" value="1"/>
</dbReference>
<dbReference type="EMBL" id="SDOX01000122">
    <property type="protein sequence ID" value="TFJ81861.1"/>
    <property type="molecule type" value="Genomic_DNA"/>
</dbReference>
<dbReference type="GO" id="GO:0000502">
    <property type="term" value="C:proteasome complex"/>
    <property type="evidence" value="ECO:0007669"/>
    <property type="project" value="UniProtKB-KW"/>
</dbReference>
<sequence>MTAPASMEVSGGVEESKTATEPKPSAPTNVNAAMEEEESLPDPLKEALEAAEELAQSHPSKAITAFHAIVNTPDREDDAAQRLKEEAIYRLAKLHADAHQFQEVMLLLKTSDVFFAQIPKAKTAKIVRTIIDIVTKVPDSVDLQVDLCREVVAWCIAQKRTFLRQRIESRLATLLYARADYSGALALISKLLRELKKFDDKQLLVETHLVEARIDHALRNLPKAKAALTAARTAGNSIYVVPAMQAELDQMSGVLHCEEGDYKTAHSYFLEAFEAFDSLSDLRAPKCLEYMMLCLVLQGAPQDVSAVTSKHGLKYAGDGMNALIAIAAAAKERSLEAFDAARKTYGGVLAQDLLLTHHVHIVYEQLLESNLLKIIEPFSCVEIEHVATLINLPQKSVERKLSQMILDDKLHGTLDQGKGQLLVYERSTLDKTFSHGLELVGNLGMVVDSLFRRAQKMVYAGHAREGGGGGGEGAASSA</sequence>
<dbReference type="SUPFAM" id="SSF48452">
    <property type="entry name" value="TPR-like"/>
    <property type="match status" value="1"/>
</dbReference>
<dbReference type="SMART" id="SM00753">
    <property type="entry name" value="PAM"/>
    <property type="match status" value="1"/>
</dbReference>
<name>A0A4D9CRJ0_9STRA</name>
<comment type="subunit">
    <text evidence="3">Component of the lid subcomplex of the 19S proteasome regulatory particle complex (also named PA700 complex). The 26S proteasome consists of a 20S proteasome core and two 19S regulatory subunits.</text>
</comment>
<dbReference type="FunFam" id="1.25.40.570:FF:000016">
    <property type="entry name" value="26S proteasome regulatory subunit"/>
    <property type="match status" value="1"/>
</dbReference>
<dbReference type="OrthoDB" id="1418352at2759"/>
<dbReference type="InterPro" id="IPR036390">
    <property type="entry name" value="WH_DNA-bd_sf"/>
</dbReference>
<dbReference type="Pfam" id="PF01399">
    <property type="entry name" value="PCI"/>
    <property type="match status" value="1"/>
</dbReference>
<dbReference type="InterPro" id="IPR000717">
    <property type="entry name" value="PCI_dom"/>
</dbReference>
<dbReference type="InterPro" id="IPR050871">
    <property type="entry name" value="26S_Proteasome/COP9_Components"/>
</dbReference>
<dbReference type="Pfam" id="PF18503">
    <property type="entry name" value="RPN6_C_helix"/>
    <property type="match status" value="1"/>
</dbReference>
<keyword evidence="7" id="KW-1185">Reference proteome</keyword>
<dbReference type="InterPro" id="IPR040773">
    <property type="entry name" value="Rpn6_N"/>
</dbReference>
<reference evidence="6 7" key="1">
    <citation type="submission" date="2019-01" db="EMBL/GenBank/DDBJ databases">
        <title>Nuclear Genome Assembly of the Microalgal Biofuel strain Nannochloropsis salina CCMP1776.</title>
        <authorList>
            <person name="Hovde B."/>
        </authorList>
    </citation>
    <scope>NUCLEOTIDE SEQUENCE [LARGE SCALE GENOMIC DNA]</scope>
    <source>
        <strain evidence="6 7">CCMP1776</strain>
    </source>
</reference>
<evidence type="ECO:0000313" key="7">
    <source>
        <dbReference type="Proteomes" id="UP000355283"/>
    </source>
</evidence>
<dbReference type="SUPFAM" id="SSF46785">
    <property type="entry name" value="Winged helix' DNA-binding domain"/>
    <property type="match status" value="1"/>
</dbReference>
<evidence type="ECO:0000259" key="5">
    <source>
        <dbReference type="PROSITE" id="PS50250"/>
    </source>
</evidence>
<accession>A0A4D9CRJ0</accession>
<dbReference type="Gene3D" id="1.25.40.570">
    <property type="match status" value="1"/>
</dbReference>
<evidence type="ECO:0000313" key="6">
    <source>
        <dbReference type="EMBL" id="TFJ81861.1"/>
    </source>
</evidence>
<proteinExistence type="inferred from homology"/>
<evidence type="ECO:0000256" key="1">
    <source>
        <dbReference type="ARBA" id="ARBA00007454"/>
    </source>
</evidence>
<dbReference type="Proteomes" id="UP000355283">
    <property type="component" value="Unassembled WGS sequence"/>
</dbReference>
<keyword evidence="2" id="KW-0647">Proteasome</keyword>
<evidence type="ECO:0000256" key="3">
    <source>
        <dbReference type="ARBA" id="ARBA00062507"/>
    </source>
</evidence>
<protein>
    <recommendedName>
        <fullName evidence="5">PCI domain-containing protein</fullName>
    </recommendedName>
</protein>
<comment type="similarity">
    <text evidence="1">Belongs to the proteasome subunit S9 family.</text>
</comment>
<dbReference type="InterPro" id="IPR040780">
    <property type="entry name" value="Rpn6_C_helix"/>
</dbReference>
<feature type="region of interest" description="Disordered" evidence="4">
    <location>
        <begin position="1"/>
        <end position="42"/>
    </location>
</feature>
<dbReference type="PROSITE" id="PS50250">
    <property type="entry name" value="PCI"/>
    <property type="match status" value="1"/>
</dbReference>
<dbReference type="SMART" id="SM00088">
    <property type="entry name" value="PINT"/>
    <property type="match status" value="1"/>
</dbReference>